<dbReference type="OrthoDB" id="2151402at2"/>
<protein>
    <submittedName>
        <fullName evidence="2">Penicillin-binding protein</fullName>
    </submittedName>
</protein>
<dbReference type="Gene3D" id="3.40.710.10">
    <property type="entry name" value="DD-peptidase/beta-lactamase superfamily"/>
    <property type="match status" value="1"/>
</dbReference>
<dbReference type="Proteomes" id="UP000009311">
    <property type="component" value="Unassembled WGS sequence"/>
</dbReference>
<reference evidence="2 3" key="1">
    <citation type="submission" date="2012-06" db="EMBL/GenBank/DDBJ databases">
        <title>Draft Genome Sequence of Lactobacillus pasteurii CRBIP 24.76T.</title>
        <authorList>
            <person name="Cousin S."/>
            <person name="Bouchier C."/>
            <person name="Loux V."/>
            <person name="Ma L."/>
            <person name="Creno S."/>
            <person name="Bizet C."/>
            <person name="Clermont D."/>
        </authorList>
    </citation>
    <scope>NUCLEOTIDE SEQUENCE [LARGE SCALE GENOMIC DNA]</scope>
    <source>
        <strain evidence="3">CRBIP 24.76T</strain>
    </source>
</reference>
<dbReference type="PANTHER" id="PTHR46825">
    <property type="entry name" value="D-ALANYL-D-ALANINE-CARBOXYPEPTIDASE/ENDOPEPTIDASE AMPH"/>
    <property type="match status" value="1"/>
</dbReference>
<dbReference type="InterPro" id="IPR012338">
    <property type="entry name" value="Beta-lactam/transpept-like"/>
</dbReference>
<gene>
    <name evidence="2" type="ORF">BN53_02570</name>
</gene>
<accession>I7JXV9</accession>
<dbReference type="PANTHER" id="PTHR46825:SF9">
    <property type="entry name" value="BETA-LACTAMASE-RELATED DOMAIN-CONTAINING PROTEIN"/>
    <property type="match status" value="1"/>
</dbReference>
<dbReference type="SUPFAM" id="SSF56601">
    <property type="entry name" value="beta-lactamase/transpeptidase-like"/>
    <property type="match status" value="1"/>
</dbReference>
<evidence type="ECO:0000259" key="1">
    <source>
        <dbReference type="Pfam" id="PF00144"/>
    </source>
</evidence>
<sequence>MRHAIDHLGVKGSTLVIRNGKTWLKFATGNQADTSYLINSVQKSMTAAMIMREVQKSKLKLSTKLSRFYGAIPGADKVRISNLLNMTSGLDLKPGEELGEDIFRSDEDNFQSDIKKTYFNPRMLGKWHYTSVNYVYLCGILTQLTHKSYERLFRDTYIKPLHLKQTEFFWSSKQKLLKSNWVPGYEKVAGQYQHVPHAEAIKDAHDELGAGSIVMSNSDLAKVMRLILTSKFLTKQSRKELYQSTAPSYYNGGFYNLKHYKMANGAGEGYYTFFRSTHEGKTMLIVQANHTAKGKFVKIKKRINRIMDFMTYFDR</sequence>
<evidence type="ECO:0000313" key="2">
    <source>
        <dbReference type="EMBL" id="CCI84985.1"/>
    </source>
</evidence>
<dbReference type="AlphaFoldDB" id="I7JXV9"/>
<dbReference type="STRING" id="1423790.BN53_02570"/>
<dbReference type="InterPro" id="IPR001466">
    <property type="entry name" value="Beta-lactam-related"/>
</dbReference>
<keyword evidence="3" id="KW-1185">Reference proteome</keyword>
<dbReference type="eggNOG" id="COG1680">
    <property type="taxonomic scope" value="Bacteria"/>
</dbReference>
<comment type="caution">
    <text evidence="2">The sequence shown here is derived from an EMBL/GenBank/DDBJ whole genome shotgun (WGS) entry which is preliminary data.</text>
</comment>
<evidence type="ECO:0000313" key="3">
    <source>
        <dbReference type="Proteomes" id="UP000009311"/>
    </source>
</evidence>
<name>I7JXV9_9LACO</name>
<dbReference type="EMBL" id="CAKD01000014">
    <property type="protein sequence ID" value="CCI84985.1"/>
    <property type="molecule type" value="Genomic_DNA"/>
</dbReference>
<feature type="domain" description="Beta-lactamase-related" evidence="1">
    <location>
        <begin position="13"/>
        <end position="259"/>
    </location>
</feature>
<dbReference type="RefSeq" id="WP_009559539.1">
    <property type="nucleotide sequence ID" value="NZ_AYZN01000016.1"/>
</dbReference>
<dbReference type="PATRIC" id="fig|1423790.3.peg.843"/>
<dbReference type="Pfam" id="PF00144">
    <property type="entry name" value="Beta-lactamase"/>
    <property type="match status" value="1"/>
</dbReference>
<organism evidence="2 3">
    <name type="scientific">Lactobacillus pasteurii DSM 23907 = CRBIP 24.76</name>
    <dbReference type="NCBI Taxonomy" id="1423790"/>
    <lineage>
        <taxon>Bacteria</taxon>
        <taxon>Bacillati</taxon>
        <taxon>Bacillota</taxon>
        <taxon>Bacilli</taxon>
        <taxon>Lactobacillales</taxon>
        <taxon>Lactobacillaceae</taxon>
        <taxon>Lactobacillus</taxon>
    </lineage>
</organism>
<proteinExistence type="predicted"/>
<dbReference type="InterPro" id="IPR050491">
    <property type="entry name" value="AmpC-like"/>
</dbReference>